<keyword evidence="3" id="KW-1185">Reference proteome</keyword>
<dbReference type="SUPFAM" id="SSF82549">
    <property type="entry name" value="DAK1/DegV-like"/>
    <property type="match status" value="1"/>
</dbReference>
<accession>K4LGR4</accession>
<dbReference type="PANTHER" id="PTHR33434">
    <property type="entry name" value="DEGV DOMAIN-CONTAINING PROTEIN DR_1986-RELATED"/>
    <property type="match status" value="1"/>
</dbReference>
<dbReference type="NCBIfam" id="TIGR00762">
    <property type="entry name" value="DegV"/>
    <property type="match status" value="1"/>
</dbReference>
<evidence type="ECO:0000256" key="1">
    <source>
        <dbReference type="ARBA" id="ARBA00023121"/>
    </source>
</evidence>
<dbReference type="KEGG" id="tpz:Tph_c18660"/>
<dbReference type="PROSITE" id="PS51482">
    <property type="entry name" value="DEGV"/>
    <property type="match status" value="1"/>
</dbReference>
<dbReference type="HOGENOM" id="CLU_048251_3_1_9"/>
<organism evidence="2 3">
    <name type="scientific">Thermacetogenium phaeum (strain ATCC BAA-254 / DSM 26808 / PB)</name>
    <dbReference type="NCBI Taxonomy" id="1089553"/>
    <lineage>
        <taxon>Bacteria</taxon>
        <taxon>Bacillati</taxon>
        <taxon>Bacillota</taxon>
        <taxon>Clostridia</taxon>
        <taxon>Thermoanaerobacterales</taxon>
        <taxon>Thermoanaerobacteraceae</taxon>
        <taxon>Thermacetogenium</taxon>
    </lineage>
</organism>
<evidence type="ECO:0000313" key="2">
    <source>
        <dbReference type="EMBL" id="AFV12063.1"/>
    </source>
</evidence>
<dbReference type="InterPro" id="IPR043168">
    <property type="entry name" value="DegV_C"/>
</dbReference>
<dbReference type="Gene3D" id="3.30.1180.10">
    <property type="match status" value="1"/>
</dbReference>
<gene>
    <name evidence="2" type="ordered locus">Tph_c18660</name>
</gene>
<dbReference type="GO" id="GO:0008289">
    <property type="term" value="F:lipid binding"/>
    <property type="evidence" value="ECO:0007669"/>
    <property type="project" value="UniProtKB-KW"/>
</dbReference>
<reference evidence="2 3" key="1">
    <citation type="journal article" date="2012" name="BMC Genomics">
        <title>Genome-guided analysis of physiological and morphological traits of the fermentative acetate oxidizer Thermacetogenium phaeum.</title>
        <authorList>
            <person name="Oehler D."/>
            <person name="Poehlein A."/>
            <person name="Leimbach A."/>
            <person name="Muller N."/>
            <person name="Daniel R."/>
            <person name="Gottschalk G."/>
            <person name="Schink B."/>
        </authorList>
    </citation>
    <scope>NUCLEOTIDE SEQUENCE [LARGE SCALE GENOMIC DNA]</scope>
    <source>
        <strain evidence="3">ATCC BAA-254 / DSM 26808 / PB</strain>
    </source>
</reference>
<dbReference type="STRING" id="1089553.Tph_c18660"/>
<dbReference type="InterPro" id="IPR003797">
    <property type="entry name" value="DegV"/>
</dbReference>
<protein>
    <submittedName>
        <fullName evidence="2">DegV domain-containing protein</fullName>
    </submittedName>
</protein>
<dbReference type="Gene3D" id="3.40.50.10170">
    <property type="match status" value="1"/>
</dbReference>
<keyword evidence="1" id="KW-0446">Lipid-binding</keyword>
<name>K4LGR4_THEPS</name>
<dbReference type="AlphaFoldDB" id="K4LGR4"/>
<dbReference type="OrthoDB" id="9780660at2"/>
<dbReference type="RefSeq" id="WP_015050940.1">
    <property type="nucleotide sequence ID" value="NC_018870.1"/>
</dbReference>
<evidence type="ECO:0000313" key="3">
    <source>
        <dbReference type="Proteomes" id="UP000000467"/>
    </source>
</evidence>
<dbReference type="Pfam" id="PF02645">
    <property type="entry name" value="DegV"/>
    <property type="match status" value="1"/>
</dbReference>
<sequence length="276" mass="30567">MIQIITDSAADLPDELVKKHRLRIVPLTVTIDGVEYREGIDITTEEFNKKMVSSSTLPQTSQPAAASFASAFRELAPKGELICITISSKLSGTYQSACLAREMSGCDVAVFDSQAATLGQGLQVIKAAELAEKRLSRESIIEELKRYRNNMNIYILLYTLENIVKGGRLSRFQGALSKILNIKVLLTGVEGKVVMLERIHGRKKALHRLLERIAEKLQDAHNCSRRFGISHCQNLADSEFLKEEIKKRFPSSEVIINEMGPTISTYAGPGGLVLSF</sequence>
<dbReference type="PANTHER" id="PTHR33434:SF2">
    <property type="entry name" value="FATTY ACID-BINDING PROTEIN TM_1468"/>
    <property type="match status" value="1"/>
</dbReference>
<proteinExistence type="predicted"/>
<dbReference type="EMBL" id="CP003732">
    <property type="protein sequence ID" value="AFV12063.1"/>
    <property type="molecule type" value="Genomic_DNA"/>
</dbReference>
<dbReference type="eggNOG" id="COG1307">
    <property type="taxonomic scope" value="Bacteria"/>
</dbReference>
<dbReference type="Proteomes" id="UP000000467">
    <property type="component" value="Chromosome"/>
</dbReference>
<dbReference type="InterPro" id="IPR050270">
    <property type="entry name" value="DegV_domain_contain"/>
</dbReference>